<dbReference type="PRINTS" id="PR00038">
    <property type="entry name" value="HTHLUXR"/>
</dbReference>
<dbReference type="InterPro" id="IPR000792">
    <property type="entry name" value="Tscrpt_reg_LuxR_C"/>
</dbReference>
<keyword evidence="1" id="KW-0805">Transcription regulation</keyword>
<dbReference type="SMART" id="SM00421">
    <property type="entry name" value="HTH_LUXR"/>
    <property type="match status" value="1"/>
</dbReference>
<dbReference type="InterPro" id="IPR036388">
    <property type="entry name" value="WH-like_DNA-bd_sf"/>
</dbReference>
<keyword evidence="3" id="KW-0804">Transcription</keyword>
<accession>A0A5S9NDD3</accession>
<evidence type="ECO:0000313" key="6">
    <source>
        <dbReference type="Proteomes" id="UP000433050"/>
    </source>
</evidence>
<dbReference type="PROSITE" id="PS50043">
    <property type="entry name" value="HTH_LUXR_2"/>
    <property type="match status" value="1"/>
</dbReference>
<evidence type="ECO:0000256" key="2">
    <source>
        <dbReference type="ARBA" id="ARBA00023125"/>
    </source>
</evidence>
<evidence type="ECO:0000256" key="3">
    <source>
        <dbReference type="ARBA" id="ARBA00023163"/>
    </source>
</evidence>
<sequence>MQAAERAITPKSRPHDAGLAQEIIVLYEAEPDLLSLPGALFAGVGRLIDADVVTYSEFHHTSGEFRSMLSIEDDPARRAQGIAAFARHMHSHAFWGYDPAFFGERALRESDFFSDEEFLALPIAQEVFLPSNARHIMSIVMQHEDYVLTINGYRVIGRSTFSDAERDRLEAFRPHIVRSYRQAFQRTLATLTPADRLRIAFPELTPRQLEVGSWIARGKSNEDIATILDVGVDTVKAHVKAIHAKLGADGRLAIAVIAHTIPPFTRMPPLWRIGEDVWAGAARRERGRQPRMS</sequence>
<dbReference type="SUPFAM" id="SSF46894">
    <property type="entry name" value="C-terminal effector domain of the bipartite response regulators"/>
    <property type="match status" value="1"/>
</dbReference>
<dbReference type="GO" id="GO:0003677">
    <property type="term" value="F:DNA binding"/>
    <property type="evidence" value="ECO:0007669"/>
    <property type="project" value="UniProtKB-KW"/>
</dbReference>
<keyword evidence="6" id="KW-1185">Reference proteome</keyword>
<evidence type="ECO:0000259" key="4">
    <source>
        <dbReference type="PROSITE" id="PS50043"/>
    </source>
</evidence>
<dbReference type="PANTHER" id="PTHR44688">
    <property type="entry name" value="DNA-BINDING TRANSCRIPTIONAL ACTIVATOR DEVR_DOSR"/>
    <property type="match status" value="1"/>
</dbReference>
<dbReference type="GO" id="GO:0006355">
    <property type="term" value="P:regulation of DNA-templated transcription"/>
    <property type="evidence" value="ECO:0007669"/>
    <property type="project" value="InterPro"/>
</dbReference>
<dbReference type="Gene3D" id="1.10.10.10">
    <property type="entry name" value="Winged helix-like DNA-binding domain superfamily/Winged helix DNA-binding domain"/>
    <property type="match status" value="1"/>
</dbReference>
<reference evidence="5 6" key="1">
    <citation type="submission" date="2019-12" db="EMBL/GenBank/DDBJ databases">
        <authorList>
            <person name="Reyes-Prieto M."/>
        </authorList>
    </citation>
    <scope>NUCLEOTIDE SEQUENCE [LARGE SCALE GENOMIC DNA]</scope>
    <source>
        <strain evidence="5">HF14-78462</strain>
    </source>
</reference>
<dbReference type="PANTHER" id="PTHR44688:SF16">
    <property type="entry name" value="DNA-BINDING TRANSCRIPTIONAL ACTIVATOR DEVR_DOSR"/>
    <property type="match status" value="1"/>
</dbReference>
<dbReference type="Pfam" id="PF00196">
    <property type="entry name" value="GerE"/>
    <property type="match status" value="1"/>
</dbReference>
<dbReference type="Proteomes" id="UP000433050">
    <property type="component" value="Unassembled WGS sequence"/>
</dbReference>
<evidence type="ECO:0000256" key="1">
    <source>
        <dbReference type="ARBA" id="ARBA00023015"/>
    </source>
</evidence>
<name>A0A5S9NDD3_9HYPH</name>
<gene>
    <name evidence="5" type="ORF">STARVERO_00499</name>
</gene>
<dbReference type="CDD" id="cd06170">
    <property type="entry name" value="LuxR_C_like"/>
    <property type="match status" value="1"/>
</dbReference>
<dbReference type="AlphaFoldDB" id="A0A5S9NDD3"/>
<dbReference type="PROSITE" id="PS00622">
    <property type="entry name" value="HTH_LUXR_1"/>
    <property type="match status" value="1"/>
</dbReference>
<dbReference type="EMBL" id="CACSAS010000001">
    <property type="protein sequence ID" value="CAA0087530.1"/>
    <property type="molecule type" value="Genomic_DNA"/>
</dbReference>
<keyword evidence="2" id="KW-0238">DNA-binding</keyword>
<evidence type="ECO:0000313" key="5">
    <source>
        <dbReference type="EMBL" id="CAA0087530.1"/>
    </source>
</evidence>
<organism evidence="5 6">
    <name type="scientific">Starkeya nomas</name>
    <dbReference type="NCBI Taxonomy" id="2666134"/>
    <lineage>
        <taxon>Bacteria</taxon>
        <taxon>Pseudomonadati</taxon>
        <taxon>Pseudomonadota</taxon>
        <taxon>Alphaproteobacteria</taxon>
        <taxon>Hyphomicrobiales</taxon>
        <taxon>Xanthobacteraceae</taxon>
        <taxon>Starkeya</taxon>
    </lineage>
</organism>
<proteinExistence type="predicted"/>
<feature type="domain" description="HTH luxR-type" evidence="4">
    <location>
        <begin position="197"/>
        <end position="262"/>
    </location>
</feature>
<protein>
    <recommendedName>
        <fullName evidence="4">HTH luxR-type domain-containing protein</fullName>
    </recommendedName>
</protein>
<dbReference type="InterPro" id="IPR016032">
    <property type="entry name" value="Sig_transdc_resp-reg_C-effctor"/>
</dbReference>